<sequence>MRTLPELTDVPDPAWPLLLRECAGSPAAPEVLTGDPAQGAACLLQLQVTARSYLGAMALNCGGLRFGGGWLRVYGGAGGAGLPGLAEVNGFPTEVDPAWRPDDALVLGHDVLGGVFALNGPDPAALGRPGAPGQVRYLAPDTLEWEALEMGHGAWLGWLLSGAVDSFYQGLRWPGWQQETAALSPDQGITVYPFLWSKEARADLAGTTRRPARMAELLGITAEFCAQFGLPDPGFLGRV</sequence>
<name>A0ABW2G1P3_9ACTN</name>
<evidence type="ECO:0000313" key="1">
    <source>
        <dbReference type="EMBL" id="MFC7182322.1"/>
    </source>
</evidence>
<dbReference type="EMBL" id="JBHTAJ010000045">
    <property type="protein sequence ID" value="MFC7182322.1"/>
    <property type="molecule type" value="Genomic_DNA"/>
</dbReference>
<gene>
    <name evidence="1" type="ORF">ACFQMG_22505</name>
</gene>
<keyword evidence="2" id="KW-1185">Reference proteome</keyword>
<dbReference type="InterPro" id="IPR021239">
    <property type="entry name" value="DUF2625"/>
</dbReference>
<dbReference type="NCBIfam" id="NF008496">
    <property type="entry name" value="PRK11408.1-3"/>
    <property type="match status" value="1"/>
</dbReference>
<dbReference type="Proteomes" id="UP001596435">
    <property type="component" value="Unassembled WGS sequence"/>
</dbReference>
<comment type="caution">
    <text evidence="1">The sequence shown here is derived from an EMBL/GenBank/DDBJ whole genome shotgun (WGS) entry which is preliminary data.</text>
</comment>
<organism evidence="1 2">
    <name type="scientific">Kitasatospora paranensis</name>
    <dbReference type="NCBI Taxonomy" id="258053"/>
    <lineage>
        <taxon>Bacteria</taxon>
        <taxon>Bacillati</taxon>
        <taxon>Actinomycetota</taxon>
        <taxon>Actinomycetes</taxon>
        <taxon>Kitasatosporales</taxon>
        <taxon>Streptomycetaceae</taxon>
        <taxon>Kitasatospora</taxon>
    </lineage>
</organism>
<evidence type="ECO:0000313" key="2">
    <source>
        <dbReference type="Proteomes" id="UP001596435"/>
    </source>
</evidence>
<protein>
    <submittedName>
        <fullName evidence="1">DUF2625 family protein</fullName>
    </submittedName>
</protein>
<proteinExistence type="predicted"/>
<reference evidence="2" key="1">
    <citation type="journal article" date="2019" name="Int. J. Syst. Evol. Microbiol.">
        <title>The Global Catalogue of Microorganisms (GCM) 10K type strain sequencing project: providing services to taxonomists for standard genome sequencing and annotation.</title>
        <authorList>
            <consortium name="The Broad Institute Genomics Platform"/>
            <consortium name="The Broad Institute Genome Sequencing Center for Infectious Disease"/>
            <person name="Wu L."/>
            <person name="Ma J."/>
        </authorList>
    </citation>
    <scope>NUCLEOTIDE SEQUENCE [LARGE SCALE GENOMIC DNA]</scope>
    <source>
        <strain evidence="2">CGMCC 1.12859</strain>
    </source>
</reference>
<accession>A0ABW2G1P3</accession>
<dbReference type="RefSeq" id="WP_345708599.1">
    <property type="nucleotide sequence ID" value="NZ_BAABKV010000001.1"/>
</dbReference>
<dbReference type="Pfam" id="PF10946">
    <property type="entry name" value="DUF2625"/>
    <property type="match status" value="1"/>
</dbReference>